<reference evidence="3" key="1">
    <citation type="journal article" date="2023" name="Science">
        <title>Genome structures resolve the early diversification of teleost fishes.</title>
        <authorList>
            <person name="Parey E."/>
            <person name="Louis A."/>
            <person name="Montfort J."/>
            <person name="Bouchez O."/>
            <person name="Roques C."/>
            <person name="Iampietro C."/>
            <person name="Lluch J."/>
            <person name="Castinel A."/>
            <person name="Donnadieu C."/>
            <person name="Desvignes T."/>
            <person name="Floi Bucao C."/>
            <person name="Jouanno E."/>
            <person name="Wen M."/>
            <person name="Mejri S."/>
            <person name="Dirks R."/>
            <person name="Jansen H."/>
            <person name="Henkel C."/>
            <person name="Chen W.J."/>
            <person name="Zahm M."/>
            <person name="Cabau C."/>
            <person name="Klopp C."/>
            <person name="Thompson A.W."/>
            <person name="Robinson-Rechavi M."/>
            <person name="Braasch I."/>
            <person name="Lecointre G."/>
            <person name="Bobe J."/>
            <person name="Postlethwait J.H."/>
            <person name="Berthelot C."/>
            <person name="Roest Crollius H."/>
            <person name="Guiguen Y."/>
        </authorList>
    </citation>
    <scope>NUCLEOTIDE SEQUENCE</scope>
    <source>
        <strain evidence="3">Concon-B</strain>
    </source>
</reference>
<feature type="region of interest" description="Disordered" evidence="2">
    <location>
        <begin position="1"/>
        <end position="53"/>
    </location>
</feature>
<gene>
    <name evidence="3" type="ORF">COCON_G00090940</name>
</gene>
<proteinExistence type="predicted"/>
<comment type="caution">
    <text evidence="3">The sequence shown here is derived from an EMBL/GenBank/DDBJ whole genome shotgun (WGS) entry which is preliminary data.</text>
</comment>
<feature type="region of interest" description="Disordered" evidence="2">
    <location>
        <begin position="1214"/>
        <end position="1243"/>
    </location>
</feature>
<dbReference type="OrthoDB" id="9045614at2759"/>
<dbReference type="PANTHER" id="PTHR21510:SF16">
    <property type="entry name" value="PROTEIN AKNAD1"/>
    <property type="match status" value="1"/>
</dbReference>
<feature type="region of interest" description="Disordered" evidence="2">
    <location>
        <begin position="88"/>
        <end position="224"/>
    </location>
</feature>
<feature type="region of interest" description="Disordered" evidence="2">
    <location>
        <begin position="1101"/>
        <end position="1161"/>
    </location>
</feature>
<evidence type="ECO:0000313" key="3">
    <source>
        <dbReference type="EMBL" id="KAJ8274469.1"/>
    </source>
</evidence>
<feature type="compositionally biased region" description="Polar residues" evidence="2">
    <location>
        <begin position="365"/>
        <end position="380"/>
    </location>
</feature>
<sequence length="1288" mass="140848">MSSKIDDPGPSTGAAPRMSQTTVAEDSRSSSEEMSEVEGENGEDKSVDIERPSSVLWERVIRQTILIDLSDDESLHFNDLQGTFNICQSQDSPPEASFHLSENMEESVSHEESSLLDNSYSNQADGAQEGLVQGAGAQSSEMKVSAQRPNTMEMSPTYGYEEAGDTSEEDQEDLPYDGDLRNDLGNTTGEQDCDTIDQSERKAKLENKPPAQSSINQDTVDNTPSPVLERAGKMYGESSRGIHSTGSRIGIAERANGGPEVFGHTGPTEVVGQSQPHDAAAHSNIKELLLQHFSLDERLNSSLCIEAETMPEVSFADSMDETILSKAPLSLKLGRDTSVTPGDNNEQRQEGDMTVPAEEGKQQAKESQGSEDTPPTGSDGDSTERGRSGSPSPDNDGVQIQSSLLGRARSFNELKYGQGQVHYPLPDFSKVAPKVKIPKASAASHQPGILRAQSSPGMLGKSAASCKATVDLINKVLEDSVQPSETPFVFSDQPKQQDPPKSTELVHHLQAEYDKLLTKYAEAENLIDQMRLGTKQAQGSVDPGAFEDLELLEVQVLENCGHQLDQPLKRTHSTYRGLSTGYPEDLDNPNHGPAQTDQTQPSDGERMATELMEIISQYMQKVEDFQNCLNLMSIGISEQQMVFKSMMDAQDQLERNYIAKKEEHRALEMQNYMGLARNTGEFDPERKVEGEIFRISMRLEDIRELIDRNVRSQLSPPASSSAPAPSLPSDSIFSSPPSPCEEPPCYSQSVGTEEEMVGSDHMLAHVPQPCDDPLSTTQSSENTGDSFNHPDASQERHGLGRCAEEEEDHATAGKVRDGTHLALQNLTPPSPPEASKRSGPVLPWACGDSVPHSPVTQTQALLLQAQVQRTVTPETDSGFGGSDLSLPAAEQTPSQSETERSCLYSEQYSTPINTSGSDSETSCSAIQMTTVQNVSSWKQGEGQINRADHGIYGSEGVNNGLIGGESRTSRQPGQCGADGHLVPPPQTLMLSNDWPHGHVAPSEVRSHTCSCHNEAISTLQLEVARLKQELEESLFQLPHITKRMDYLASRYKQEKRSKSRPRAHMKASPSSGLRHSGYRHRKETLMNTDSNLFKVEDWISSDMEPNGGDSCQPVRSEHSSTFNQVSEGGDGRRGEPRSARRQSAGDVESTYPKGSPFPNLTQTLQKPLLQVNYGSSYSLPAGFKVMEPQSAGQHRGRSTQSDSALLPSNIYFQRPQGKPRACSRASSTSTHRGSEDEDISRTLDRAIEAARSMKRRTDRMAESLSADLAKAELQSKLYPRRRRENSDS</sequence>
<feature type="compositionally biased region" description="Polar residues" evidence="2">
    <location>
        <begin position="593"/>
        <end position="602"/>
    </location>
</feature>
<feature type="region of interest" description="Disordered" evidence="2">
    <location>
        <begin position="333"/>
        <end position="399"/>
    </location>
</feature>
<feature type="region of interest" description="Disordered" evidence="2">
    <location>
        <begin position="571"/>
        <end position="603"/>
    </location>
</feature>
<evidence type="ECO:0000256" key="1">
    <source>
        <dbReference type="SAM" id="Coils"/>
    </source>
</evidence>
<feature type="compositionally biased region" description="Basic and acidic residues" evidence="2">
    <location>
        <begin position="1129"/>
        <end position="1138"/>
    </location>
</feature>
<feature type="region of interest" description="Disordered" evidence="2">
    <location>
        <begin position="713"/>
        <end position="845"/>
    </location>
</feature>
<feature type="region of interest" description="Disordered" evidence="2">
    <location>
        <begin position="872"/>
        <end position="903"/>
    </location>
</feature>
<accession>A0A9Q1DLB2</accession>
<dbReference type="Proteomes" id="UP001152803">
    <property type="component" value="Unassembled WGS sequence"/>
</dbReference>
<evidence type="ECO:0008006" key="5">
    <source>
        <dbReference type="Google" id="ProtNLM"/>
    </source>
</evidence>
<feature type="compositionally biased region" description="Low complexity" evidence="2">
    <location>
        <begin position="714"/>
        <end position="735"/>
    </location>
</feature>
<feature type="compositionally biased region" description="Acidic residues" evidence="2">
    <location>
        <begin position="162"/>
        <end position="176"/>
    </location>
</feature>
<feature type="compositionally biased region" description="Polar residues" evidence="2">
    <location>
        <begin position="774"/>
        <end position="786"/>
    </location>
</feature>
<evidence type="ECO:0000256" key="2">
    <source>
        <dbReference type="SAM" id="MobiDB-lite"/>
    </source>
</evidence>
<dbReference type="InterPro" id="IPR052655">
    <property type="entry name" value="AKNA_Centrosome-Trans_reg"/>
</dbReference>
<feature type="compositionally biased region" description="Polar residues" evidence="2">
    <location>
        <begin position="136"/>
        <end position="154"/>
    </location>
</feature>
<name>A0A9Q1DLB2_CONCO</name>
<feature type="compositionally biased region" description="Polar residues" evidence="2">
    <location>
        <begin position="115"/>
        <end position="125"/>
    </location>
</feature>
<feature type="compositionally biased region" description="Basic and acidic residues" evidence="2">
    <location>
        <begin position="42"/>
        <end position="51"/>
    </location>
</feature>
<feature type="coiled-coil region" evidence="1">
    <location>
        <begin position="1009"/>
        <end position="1036"/>
    </location>
</feature>
<feature type="compositionally biased region" description="Polar residues" evidence="2">
    <location>
        <begin position="210"/>
        <end position="224"/>
    </location>
</feature>
<feature type="compositionally biased region" description="Polar residues" evidence="2">
    <location>
        <begin position="389"/>
        <end position="399"/>
    </location>
</feature>
<evidence type="ECO:0000313" key="4">
    <source>
        <dbReference type="Proteomes" id="UP001152803"/>
    </source>
</evidence>
<dbReference type="PANTHER" id="PTHR21510">
    <property type="entry name" value="AKNA DOMAIN-CONTAINING PROTEIN"/>
    <property type="match status" value="1"/>
</dbReference>
<dbReference type="EMBL" id="JAFJMO010000006">
    <property type="protein sequence ID" value="KAJ8274469.1"/>
    <property type="molecule type" value="Genomic_DNA"/>
</dbReference>
<keyword evidence="4" id="KW-1185">Reference proteome</keyword>
<feature type="compositionally biased region" description="Basic and acidic residues" evidence="2">
    <location>
        <begin position="198"/>
        <end position="207"/>
    </location>
</feature>
<feature type="region of interest" description="Disordered" evidence="2">
    <location>
        <begin position="1051"/>
        <end position="1085"/>
    </location>
</feature>
<feature type="compositionally biased region" description="Basic and acidic residues" evidence="2">
    <location>
        <begin position="809"/>
        <end position="819"/>
    </location>
</feature>
<organism evidence="3 4">
    <name type="scientific">Conger conger</name>
    <name type="common">Conger eel</name>
    <name type="synonym">Muraena conger</name>
    <dbReference type="NCBI Taxonomy" id="82655"/>
    <lineage>
        <taxon>Eukaryota</taxon>
        <taxon>Metazoa</taxon>
        <taxon>Chordata</taxon>
        <taxon>Craniata</taxon>
        <taxon>Vertebrata</taxon>
        <taxon>Euteleostomi</taxon>
        <taxon>Actinopterygii</taxon>
        <taxon>Neopterygii</taxon>
        <taxon>Teleostei</taxon>
        <taxon>Anguilliformes</taxon>
        <taxon>Congridae</taxon>
        <taxon>Conger</taxon>
    </lineage>
</organism>
<keyword evidence="1" id="KW-0175">Coiled coil</keyword>
<protein>
    <recommendedName>
        <fullName evidence="5">Protein AKNAD1</fullName>
    </recommendedName>
</protein>